<dbReference type="InterPro" id="IPR011010">
    <property type="entry name" value="DNA_brk_join_enz"/>
</dbReference>
<gene>
    <name evidence="4" type="ORF">K5I29_04020</name>
</gene>
<dbReference type="Pfam" id="PF13102">
    <property type="entry name" value="Phage_int_SAM_5"/>
    <property type="match status" value="1"/>
</dbReference>
<dbReference type="Gene3D" id="1.10.150.130">
    <property type="match status" value="1"/>
</dbReference>
<reference evidence="4" key="1">
    <citation type="submission" date="2021-08" db="EMBL/GenBank/DDBJ databases">
        <title>Flavobacterium sp. strain CC-SYL302.</title>
        <authorList>
            <person name="Lin S.-Y."/>
            <person name="Lee T.-H."/>
            <person name="Young C.-C."/>
        </authorList>
    </citation>
    <scope>NUCLEOTIDE SEQUENCE</scope>
    <source>
        <strain evidence="4">CC-SYL302</strain>
    </source>
</reference>
<evidence type="ECO:0000313" key="5">
    <source>
        <dbReference type="Proteomes" id="UP001163328"/>
    </source>
</evidence>
<dbReference type="SUPFAM" id="SSF56349">
    <property type="entry name" value="DNA breaking-rejoining enzymes"/>
    <property type="match status" value="1"/>
</dbReference>
<sequence>MATVNFLYRSKLDSANLTARLLFRHEGKDYTFDALIRKKVTLEFWKKRNKKIRDVNFNNLQNEINNELSEVRTHVLKEFDSVFYSNQELLTSIINKQWLINVVSSYYSVGSNLNDKLVPNRVVDFFDYLRETRKDELAPRSLIKYTTYKKIVERFEIETDKIILLKDLGNNLKFELVDYMKKEKYSVSSIKSTIKYLRVIWGLANKLGIETNKLFDPLKMEKDPEFKIYLTLDDLAKIEQMGNTDLIDARDWLIISCYTGQRISDFMRFESSMIRVENDVKYIEFSQQKTSKKMTLPLHPKVIEILDRRKGEFPKKIPENRYNEEIKTICRIAGLEDLIMGKKFMPFGESQRRYEGEYPKWELVSSHIGRRSFATNFYGKIPTTYLIYATGHGTEAQFLNYIGKSNKDLAKELFNYFK</sequence>
<organism evidence="4 5">
    <name type="scientific">Flavobacterium agricola</name>
    <dbReference type="NCBI Taxonomy" id="2870839"/>
    <lineage>
        <taxon>Bacteria</taxon>
        <taxon>Pseudomonadati</taxon>
        <taxon>Bacteroidota</taxon>
        <taxon>Flavobacteriia</taxon>
        <taxon>Flavobacteriales</taxon>
        <taxon>Flavobacteriaceae</taxon>
        <taxon>Flavobacterium</taxon>
    </lineage>
</organism>
<dbReference type="InterPro" id="IPR013762">
    <property type="entry name" value="Integrase-like_cat_sf"/>
</dbReference>
<evidence type="ECO:0000313" key="4">
    <source>
        <dbReference type="EMBL" id="UYW02075.1"/>
    </source>
</evidence>
<dbReference type="InterPro" id="IPR010998">
    <property type="entry name" value="Integrase_recombinase_N"/>
</dbReference>
<keyword evidence="2" id="KW-0233">DNA recombination</keyword>
<accession>A0ABY6M0J8</accession>
<evidence type="ECO:0000256" key="2">
    <source>
        <dbReference type="ARBA" id="ARBA00023172"/>
    </source>
</evidence>
<keyword evidence="5" id="KW-1185">Reference proteome</keyword>
<dbReference type="EMBL" id="CP081495">
    <property type="protein sequence ID" value="UYW02075.1"/>
    <property type="molecule type" value="Genomic_DNA"/>
</dbReference>
<keyword evidence="1" id="KW-0238">DNA-binding</keyword>
<name>A0ABY6M0J8_9FLAO</name>
<evidence type="ECO:0000259" key="3">
    <source>
        <dbReference type="Pfam" id="PF13102"/>
    </source>
</evidence>
<proteinExistence type="predicted"/>
<evidence type="ECO:0000256" key="1">
    <source>
        <dbReference type="ARBA" id="ARBA00023125"/>
    </source>
</evidence>
<dbReference type="Gene3D" id="1.10.443.10">
    <property type="entry name" value="Intergrase catalytic core"/>
    <property type="match status" value="1"/>
</dbReference>
<protein>
    <submittedName>
        <fullName evidence="4">Phage integrase SAM-like domain-containing protein</fullName>
    </submittedName>
</protein>
<feature type="domain" description="Phage integrase SAM-like" evidence="3">
    <location>
        <begin position="122"/>
        <end position="215"/>
    </location>
</feature>
<dbReference type="RefSeq" id="WP_264434560.1">
    <property type="nucleotide sequence ID" value="NZ_CP081495.1"/>
</dbReference>
<dbReference type="Proteomes" id="UP001163328">
    <property type="component" value="Chromosome"/>
</dbReference>
<dbReference type="InterPro" id="IPR025269">
    <property type="entry name" value="SAM-like_dom"/>
</dbReference>